<dbReference type="InterPro" id="IPR029703">
    <property type="entry name" value="POL2"/>
</dbReference>
<dbReference type="GO" id="GO:0008310">
    <property type="term" value="F:single-stranded DNA 3'-5' DNA exonuclease activity"/>
    <property type="evidence" value="ECO:0007669"/>
    <property type="project" value="TreeGrafter"/>
</dbReference>
<dbReference type="EMBL" id="KQ244407">
    <property type="protein sequence ID" value="KNC74438.1"/>
    <property type="molecule type" value="Genomic_DNA"/>
</dbReference>
<dbReference type="GO" id="GO:0008622">
    <property type="term" value="C:epsilon DNA polymerase complex"/>
    <property type="evidence" value="ECO:0007669"/>
    <property type="project" value="InterPro"/>
</dbReference>
<feature type="non-terminal residue" evidence="3">
    <location>
        <position position="390"/>
    </location>
</feature>
<dbReference type="Proteomes" id="UP000054560">
    <property type="component" value="Unassembled WGS sequence"/>
</dbReference>
<keyword evidence="1" id="KW-0238">DNA-binding</keyword>
<dbReference type="InterPro" id="IPR013697">
    <property type="entry name" value="DNA_pol_e_suA_C"/>
</dbReference>
<keyword evidence="1" id="KW-0808">Transferase</keyword>
<dbReference type="AlphaFoldDB" id="A0A0L0FED8"/>
<dbReference type="RefSeq" id="XP_014148340.1">
    <property type="nucleotide sequence ID" value="XM_014292865.1"/>
</dbReference>
<comment type="subcellular location">
    <subcellularLocation>
        <location evidence="1">Nucleus</location>
    </subcellularLocation>
</comment>
<keyword evidence="1" id="KW-0411">Iron-sulfur</keyword>
<keyword evidence="1" id="KW-0239">DNA-directed DNA polymerase</keyword>
<dbReference type="GO" id="GO:0045004">
    <property type="term" value="P:DNA replication proofreading"/>
    <property type="evidence" value="ECO:0007669"/>
    <property type="project" value="TreeGrafter"/>
</dbReference>
<dbReference type="GO" id="GO:0006272">
    <property type="term" value="P:leading strand elongation"/>
    <property type="evidence" value="ECO:0007669"/>
    <property type="project" value="TreeGrafter"/>
</dbReference>
<evidence type="ECO:0000313" key="4">
    <source>
        <dbReference type="Proteomes" id="UP000054560"/>
    </source>
</evidence>
<dbReference type="Pfam" id="PF08490">
    <property type="entry name" value="DUF1744"/>
    <property type="match status" value="1"/>
</dbReference>
<dbReference type="PANTHER" id="PTHR10670">
    <property type="entry name" value="DNA POLYMERASE EPSILON CATALYTIC SUBUNIT A"/>
    <property type="match status" value="1"/>
</dbReference>
<dbReference type="PANTHER" id="PTHR10670:SF0">
    <property type="entry name" value="DNA POLYMERASE EPSILON CATALYTIC SUBUNIT A"/>
    <property type="match status" value="1"/>
</dbReference>
<keyword evidence="1" id="KW-0235">DNA replication</keyword>
<evidence type="ECO:0000313" key="3">
    <source>
        <dbReference type="EMBL" id="KNC74438.1"/>
    </source>
</evidence>
<name>A0A0L0FED8_9EUKA</name>
<dbReference type="OrthoDB" id="10060449at2759"/>
<proteinExistence type="inferred from homology"/>
<dbReference type="GO" id="GO:0051539">
    <property type="term" value="F:4 iron, 4 sulfur cluster binding"/>
    <property type="evidence" value="ECO:0007669"/>
    <property type="project" value="UniProtKB-KW"/>
</dbReference>
<dbReference type="GO" id="GO:0006287">
    <property type="term" value="P:base-excision repair, gap-filling"/>
    <property type="evidence" value="ECO:0007669"/>
    <property type="project" value="TreeGrafter"/>
</dbReference>
<dbReference type="STRING" id="667725.A0A0L0FED8"/>
<dbReference type="GO" id="GO:0003887">
    <property type="term" value="F:DNA-directed DNA polymerase activity"/>
    <property type="evidence" value="ECO:0007669"/>
    <property type="project" value="UniProtKB-KW"/>
</dbReference>
<sequence>GGDPFRATRVRSLKNAHWHVLQLEQIAEQPGVFKMWVIVHGQMRSFTLTVPRVFYVNTRTEDNFEKWPRVNLKLPRGSPCLYLYEFRQSEARYQRMFHDVKMLAELMSHPDVEGVYETKVPLDYRALVQLGCIVQLAADSKHSNTDIDFELKDLDVKRDRNIVQRSYLPRNSFDYIYLYHSAGQAANDRRAIYGLFFSATKKATILVVDTVINNQLGNVRRLYETNRSDRENWLRQWAAAQTDIMGDPIRFEHLVPQEYKFEVHHVLPERQLYTALQKAVTDHVLEVRENGDQRPTLLVAQTATPVTKLAQSVPAFNDYPCLNINHNHLHNNYPALQWQEAAVKQMFITSVFKEEWLDTQIEHARYGQVPVGNLPPDVTTFVADIEFSRQ</sequence>
<keyword evidence="1" id="KW-0548">Nucleotidyltransferase</keyword>
<keyword evidence="4" id="KW-1185">Reference proteome</keyword>
<gene>
    <name evidence="3" type="ORF">SARC_13013</name>
</gene>
<feature type="non-terminal residue" evidence="3">
    <location>
        <position position="1"/>
    </location>
</feature>
<dbReference type="GO" id="GO:0008270">
    <property type="term" value="F:zinc ion binding"/>
    <property type="evidence" value="ECO:0007669"/>
    <property type="project" value="UniProtKB-KW"/>
</dbReference>
<evidence type="ECO:0000256" key="1">
    <source>
        <dbReference type="RuleBase" id="RU365029"/>
    </source>
</evidence>
<comment type="similarity">
    <text evidence="1">Belongs to the DNA polymerase type-B family.</text>
</comment>
<dbReference type="GO" id="GO:0003677">
    <property type="term" value="F:DNA binding"/>
    <property type="evidence" value="ECO:0007669"/>
    <property type="project" value="UniProtKB-KW"/>
</dbReference>
<comment type="cofactor">
    <cofactor evidence="1">
        <name>[4Fe-4S] cluster</name>
        <dbReference type="ChEBI" id="CHEBI:49883"/>
    </cofactor>
</comment>
<dbReference type="EC" id="2.7.7.7" evidence="1"/>
<accession>A0A0L0FED8</accession>
<keyword evidence="1" id="KW-0408">Iron</keyword>
<organism evidence="3 4">
    <name type="scientific">Sphaeroforma arctica JP610</name>
    <dbReference type="NCBI Taxonomy" id="667725"/>
    <lineage>
        <taxon>Eukaryota</taxon>
        <taxon>Ichthyosporea</taxon>
        <taxon>Ichthyophonida</taxon>
        <taxon>Sphaeroforma</taxon>
    </lineage>
</organism>
<dbReference type="GO" id="GO:0006297">
    <property type="term" value="P:nucleotide-excision repair, DNA gap filling"/>
    <property type="evidence" value="ECO:0007669"/>
    <property type="project" value="TreeGrafter"/>
</dbReference>
<dbReference type="GeneID" id="25913517"/>
<dbReference type="GO" id="GO:0000278">
    <property type="term" value="P:mitotic cell cycle"/>
    <property type="evidence" value="ECO:0007669"/>
    <property type="project" value="TreeGrafter"/>
</dbReference>
<evidence type="ECO:0000259" key="2">
    <source>
        <dbReference type="Pfam" id="PF08490"/>
    </source>
</evidence>
<comment type="catalytic activity">
    <reaction evidence="1">
        <text>DNA(n) + a 2'-deoxyribonucleoside 5'-triphosphate = DNA(n+1) + diphosphate</text>
        <dbReference type="Rhea" id="RHEA:22508"/>
        <dbReference type="Rhea" id="RHEA-COMP:17339"/>
        <dbReference type="Rhea" id="RHEA-COMP:17340"/>
        <dbReference type="ChEBI" id="CHEBI:33019"/>
        <dbReference type="ChEBI" id="CHEBI:61560"/>
        <dbReference type="ChEBI" id="CHEBI:173112"/>
        <dbReference type="EC" id="2.7.7.7"/>
    </reaction>
</comment>
<keyword evidence="1" id="KW-0479">Metal-binding</keyword>
<keyword evidence="1" id="KW-0539">Nucleus</keyword>
<protein>
    <recommendedName>
        <fullName evidence="1">DNA polymerase epsilon catalytic subunit</fullName>
        <ecNumber evidence="1">2.7.7.7</ecNumber>
    </recommendedName>
</protein>
<keyword evidence="1" id="KW-0862">Zinc</keyword>
<reference evidence="3 4" key="1">
    <citation type="submission" date="2011-02" db="EMBL/GenBank/DDBJ databases">
        <title>The Genome Sequence of Sphaeroforma arctica JP610.</title>
        <authorList>
            <consortium name="The Broad Institute Genome Sequencing Platform"/>
            <person name="Russ C."/>
            <person name="Cuomo C."/>
            <person name="Young S.K."/>
            <person name="Zeng Q."/>
            <person name="Gargeya S."/>
            <person name="Alvarado L."/>
            <person name="Berlin A."/>
            <person name="Chapman S.B."/>
            <person name="Chen Z."/>
            <person name="Freedman E."/>
            <person name="Gellesch M."/>
            <person name="Goldberg J."/>
            <person name="Griggs A."/>
            <person name="Gujja S."/>
            <person name="Heilman E."/>
            <person name="Heiman D."/>
            <person name="Howarth C."/>
            <person name="Mehta T."/>
            <person name="Neiman D."/>
            <person name="Pearson M."/>
            <person name="Roberts A."/>
            <person name="Saif S."/>
            <person name="Shea T."/>
            <person name="Shenoy N."/>
            <person name="Sisk P."/>
            <person name="Stolte C."/>
            <person name="Sykes S."/>
            <person name="White J."/>
            <person name="Yandava C."/>
            <person name="Burger G."/>
            <person name="Gray M.W."/>
            <person name="Holland P.W.H."/>
            <person name="King N."/>
            <person name="Lang F.B.F."/>
            <person name="Roger A.J."/>
            <person name="Ruiz-Trillo I."/>
            <person name="Haas B."/>
            <person name="Nusbaum C."/>
            <person name="Birren B."/>
        </authorList>
    </citation>
    <scope>NUCLEOTIDE SEQUENCE [LARGE SCALE GENOMIC DNA]</scope>
    <source>
        <strain evidence="3 4">JP610</strain>
    </source>
</reference>
<keyword evidence="1" id="KW-0863">Zinc-finger</keyword>
<comment type="function">
    <text evidence="1">DNA polymerase II participates in chromosomal DNA replication.</text>
</comment>
<feature type="domain" description="DNA polymerase epsilon catalytic subunit A C-terminal" evidence="2">
    <location>
        <begin position="255"/>
        <end position="390"/>
    </location>
</feature>
<dbReference type="eggNOG" id="KOG1798">
    <property type="taxonomic scope" value="Eukaryota"/>
</dbReference>
<keyword evidence="1" id="KW-0004">4Fe-4S</keyword>